<sequence length="116" mass="12219">MVPNGAGECGGGCRRGKAAHAGVGAVAGFFLCLLMVWAVGGSERSGCGRVAEHHGVVRVGQFNLSRSQLQALVFLLSSTHVLASLFTLSMSSSWLDFGCSNQMEQCCMLLYGHLII</sequence>
<protein>
    <submittedName>
        <fullName evidence="2">Uncharacterized protein</fullName>
    </submittedName>
</protein>
<name>A0A804PBQ8_MAIZE</name>
<dbReference type="Proteomes" id="UP000007305">
    <property type="component" value="Chromosome 5"/>
</dbReference>
<evidence type="ECO:0000313" key="2">
    <source>
        <dbReference type="EnsemblPlants" id="Zm00001eb224000_P001"/>
    </source>
</evidence>
<organism evidence="2 3">
    <name type="scientific">Zea mays</name>
    <name type="common">Maize</name>
    <dbReference type="NCBI Taxonomy" id="4577"/>
    <lineage>
        <taxon>Eukaryota</taxon>
        <taxon>Viridiplantae</taxon>
        <taxon>Streptophyta</taxon>
        <taxon>Embryophyta</taxon>
        <taxon>Tracheophyta</taxon>
        <taxon>Spermatophyta</taxon>
        <taxon>Magnoliopsida</taxon>
        <taxon>Liliopsida</taxon>
        <taxon>Poales</taxon>
        <taxon>Poaceae</taxon>
        <taxon>PACMAD clade</taxon>
        <taxon>Panicoideae</taxon>
        <taxon>Andropogonodae</taxon>
        <taxon>Andropogoneae</taxon>
        <taxon>Tripsacinae</taxon>
        <taxon>Zea</taxon>
    </lineage>
</organism>
<dbReference type="InParanoid" id="A0A804PBQ8"/>
<dbReference type="EnsemblPlants" id="Zm00001eb224000_T001">
    <property type="protein sequence ID" value="Zm00001eb224000_P001"/>
    <property type="gene ID" value="Zm00001eb224000"/>
</dbReference>
<reference evidence="2" key="3">
    <citation type="submission" date="2021-05" db="UniProtKB">
        <authorList>
            <consortium name="EnsemblPlants"/>
        </authorList>
    </citation>
    <scope>IDENTIFICATION</scope>
    <source>
        <strain evidence="2">cv. B73</strain>
    </source>
</reference>
<feature type="transmembrane region" description="Helical" evidence="1">
    <location>
        <begin position="21"/>
        <end position="40"/>
    </location>
</feature>
<evidence type="ECO:0000256" key="1">
    <source>
        <dbReference type="SAM" id="Phobius"/>
    </source>
</evidence>
<keyword evidence="1" id="KW-0472">Membrane</keyword>
<keyword evidence="1" id="KW-0812">Transmembrane</keyword>
<keyword evidence="3" id="KW-1185">Reference proteome</keyword>
<evidence type="ECO:0000313" key="3">
    <source>
        <dbReference type="Proteomes" id="UP000007305"/>
    </source>
</evidence>
<reference evidence="3" key="1">
    <citation type="journal article" date="2009" name="Science">
        <title>The B73 maize genome: complexity, diversity, and dynamics.</title>
        <authorList>
            <person name="Schnable P.S."/>
            <person name="Ware D."/>
            <person name="Fulton R.S."/>
            <person name="Stein J.C."/>
            <person name="Wei F."/>
            <person name="Pasternak S."/>
            <person name="Liang C."/>
            <person name="Zhang J."/>
            <person name="Fulton L."/>
            <person name="Graves T.A."/>
            <person name="Minx P."/>
            <person name="Reily A.D."/>
            <person name="Courtney L."/>
            <person name="Kruchowski S.S."/>
            <person name="Tomlinson C."/>
            <person name="Strong C."/>
            <person name="Delehaunty K."/>
            <person name="Fronick C."/>
            <person name="Courtney B."/>
            <person name="Rock S.M."/>
            <person name="Belter E."/>
            <person name="Du F."/>
            <person name="Kim K."/>
            <person name="Abbott R.M."/>
            <person name="Cotton M."/>
            <person name="Levy A."/>
            <person name="Marchetto P."/>
            <person name="Ochoa K."/>
            <person name="Jackson S.M."/>
            <person name="Gillam B."/>
            <person name="Chen W."/>
            <person name="Yan L."/>
            <person name="Higginbotham J."/>
            <person name="Cardenas M."/>
            <person name="Waligorski J."/>
            <person name="Applebaum E."/>
            <person name="Phelps L."/>
            <person name="Falcone J."/>
            <person name="Kanchi K."/>
            <person name="Thane T."/>
            <person name="Scimone A."/>
            <person name="Thane N."/>
            <person name="Henke J."/>
            <person name="Wang T."/>
            <person name="Ruppert J."/>
            <person name="Shah N."/>
            <person name="Rotter K."/>
            <person name="Hodges J."/>
            <person name="Ingenthron E."/>
            <person name="Cordes M."/>
            <person name="Kohlberg S."/>
            <person name="Sgro J."/>
            <person name="Delgado B."/>
            <person name="Mead K."/>
            <person name="Chinwalla A."/>
            <person name="Leonard S."/>
            <person name="Crouse K."/>
            <person name="Collura K."/>
            <person name="Kudrna D."/>
            <person name="Currie J."/>
            <person name="He R."/>
            <person name="Angelova A."/>
            <person name="Rajasekar S."/>
            <person name="Mueller T."/>
            <person name="Lomeli R."/>
            <person name="Scara G."/>
            <person name="Ko A."/>
            <person name="Delaney K."/>
            <person name="Wissotski M."/>
            <person name="Lopez G."/>
            <person name="Campos D."/>
            <person name="Braidotti M."/>
            <person name="Ashley E."/>
            <person name="Golser W."/>
            <person name="Kim H."/>
            <person name="Lee S."/>
            <person name="Lin J."/>
            <person name="Dujmic Z."/>
            <person name="Kim W."/>
            <person name="Talag J."/>
            <person name="Zuccolo A."/>
            <person name="Fan C."/>
            <person name="Sebastian A."/>
            <person name="Kramer M."/>
            <person name="Spiegel L."/>
            <person name="Nascimento L."/>
            <person name="Zutavern T."/>
            <person name="Miller B."/>
            <person name="Ambroise C."/>
            <person name="Muller S."/>
            <person name="Spooner W."/>
            <person name="Narechania A."/>
            <person name="Ren L."/>
            <person name="Wei S."/>
            <person name="Kumari S."/>
            <person name="Faga B."/>
            <person name="Levy M.J."/>
            <person name="McMahan L."/>
            <person name="Van Buren P."/>
            <person name="Vaughn M.W."/>
            <person name="Ying K."/>
            <person name="Yeh C.-T."/>
            <person name="Emrich S.J."/>
            <person name="Jia Y."/>
            <person name="Kalyanaraman A."/>
            <person name="Hsia A.-P."/>
            <person name="Barbazuk W.B."/>
            <person name="Baucom R.S."/>
            <person name="Brutnell T.P."/>
            <person name="Carpita N.C."/>
            <person name="Chaparro C."/>
            <person name="Chia J.-M."/>
            <person name="Deragon J.-M."/>
            <person name="Estill J.C."/>
            <person name="Fu Y."/>
            <person name="Jeddeloh J.A."/>
            <person name="Han Y."/>
            <person name="Lee H."/>
            <person name="Li P."/>
            <person name="Lisch D.R."/>
            <person name="Liu S."/>
            <person name="Liu Z."/>
            <person name="Nagel D.H."/>
            <person name="McCann M.C."/>
            <person name="SanMiguel P."/>
            <person name="Myers A.M."/>
            <person name="Nettleton D."/>
            <person name="Nguyen J."/>
            <person name="Penning B.W."/>
            <person name="Ponnala L."/>
            <person name="Schneider K.L."/>
            <person name="Schwartz D.C."/>
            <person name="Sharma A."/>
            <person name="Soderlund C."/>
            <person name="Springer N.M."/>
            <person name="Sun Q."/>
            <person name="Wang H."/>
            <person name="Waterman M."/>
            <person name="Westerman R."/>
            <person name="Wolfgruber T.K."/>
            <person name="Yang L."/>
            <person name="Yu Y."/>
            <person name="Zhang L."/>
            <person name="Zhou S."/>
            <person name="Zhu Q."/>
            <person name="Bennetzen J.L."/>
            <person name="Dawe R.K."/>
            <person name="Jiang J."/>
            <person name="Jiang N."/>
            <person name="Presting G.G."/>
            <person name="Wessler S.R."/>
            <person name="Aluru S."/>
            <person name="Martienssen R.A."/>
            <person name="Clifton S.W."/>
            <person name="McCombie W.R."/>
            <person name="Wing R.A."/>
            <person name="Wilson R.K."/>
        </authorList>
    </citation>
    <scope>NUCLEOTIDE SEQUENCE [LARGE SCALE GENOMIC DNA]</scope>
    <source>
        <strain evidence="3">cv. B73</strain>
    </source>
</reference>
<dbReference type="AlphaFoldDB" id="A0A804PBQ8"/>
<keyword evidence="1" id="KW-1133">Transmembrane helix</keyword>
<dbReference type="Gramene" id="Zm00001eb224000_T001">
    <property type="protein sequence ID" value="Zm00001eb224000_P001"/>
    <property type="gene ID" value="Zm00001eb224000"/>
</dbReference>
<reference evidence="2" key="2">
    <citation type="submission" date="2019-07" db="EMBL/GenBank/DDBJ databases">
        <authorList>
            <person name="Seetharam A."/>
            <person name="Woodhouse M."/>
            <person name="Cannon E."/>
        </authorList>
    </citation>
    <scope>NUCLEOTIDE SEQUENCE [LARGE SCALE GENOMIC DNA]</scope>
    <source>
        <strain evidence="2">cv. B73</strain>
    </source>
</reference>
<proteinExistence type="predicted"/>
<accession>A0A804PBQ8</accession>